<name>A0A8S1NY98_9CILI</name>
<accession>A0A8S1NY98</accession>
<comment type="caution">
    <text evidence="1">The sequence shown here is derived from an EMBL/GenBank/DDBJ whole genome shotgun (WGS) entry which is preliminary data.</text>
</comment>
<proteinExistence type="predicted"/>
<dbReference type="Proteomes" id="UP000692954">
    <property type="component" value="Unassembled WGS sequence"/>
</dbReference>
<gene>
    <name evidence="1" type="ORF">PSON_ATCC_30995.1.T0640172</name>
</gene>
<dbReference type="EMBL" id="CAJJDN010000064">
    <property type="protein sequence ID" value="CAD8095431.1"/>
    <property type="molecule type" value="Genomic_DNA"/>
</dbReference>
<sequence length="622" mass="74335">MHFNQICHLHNQVIQFICLDERCPAEICQKCFESDKYHESKEKNQIIPKKKFIDILNQLIQKKEKNDDMTIQNLEKTFNNFQEFYLEVKQSVQAKNDEFLKIKQYIERLEHFNSPKFLQNIKQRFAYKFLTPLKELQQDKQLKQYIECIDNSIKQTREFWLKTQQEKLSQLIDTQPILIKEKQDKQISIIDSNENLNLHQKLSLKKNKELEKNIQITLKQQLAFGQDDQQFIQDNNVISIEHPNYQIIQQKNAYSFNQQDQQPINSQYQNDPEALAEKNKINFQVNQKDFQIQESQQSNDFEIMKKSNFKLEIEQKQKIFKKSFELKAGNNSILKIEVINANKLIYLDERNNINLITNYKSQKNLKKVEKQFQQKIIDFRITKNDQILVQTNQNLILFDNELKNLCQIDEIIEKNHLDTFSYSKIQDKGINIIYYLKNTKKIFASLISFNQIITQWEQDLKQIIDFPVIQLKKIENNLFIGFQNGTISIYDPQTQNQRGQLRFDADSSKIFQEIQFNENFILGCQENQLYLLSYNNQTKLLLSTNQKIISIASQFNKIDEYEIHLLQENQRVHVQLLVNQKIKSQERKINGITCICFFKNKKNIFYYGNQNGYIYSYQIGFE</sequence>
<evidence type="ECO:0000313" key="1">
    <source>
        <dbReference type="EMBL" id="CAD8095431.1"/>
    </source>
</evidence>
<keyword evidence="2" id="KW-1185">Reference proteome</keyword>
<reference evidence="1" key="1">
    <citation type="submission" date="2021-01" db="EMBL/GenBank/DDBJ databases">
        <authorList>
            <consortium name="Genoscope - CEA"/>
            <person name="William W."/>
        </authorList>
    </citation>
    <scope>NUCLEOTIDE SEQUENCE</scope>
</reference>
<evidence type="ECO:0000313" key="2">
    <source>
        <dbReference type="Proteomes" id="UP000692954"/>
    </source>
</evidence>
<organism evidence="1 2">
    <name type="scientific">Paramecium sonneborni</name>
    <dbReference type="NCBI Taxonomy" id="65129"/>
    <lineage>
        <taxon>Eukaryota</taxon>
        <taxon>Sar</taxon>
        <taxon>Alveolata</taxon>
        <taxon>Ciliophora</taxon>
        <taxon>Intramacronucleata</taxon>
        <taxon>Oligohymenophorea</taxon>
        <taxon>Peniculida</taxon>
        <taxon>Parameciidae</taxon>
        <taxon>Paramecium</taxon>
    </lineage>
</organism>
<protein>
    <submittedName>
        <fullName evidence="1">Uncharacterized protein</fullName>
    </submittedName>
</protein>
<dbReference type="AlphaFoldDB" id="A0A8S1NY98"/>